<organism evidence="1 2">
    <name type="scientific">Phycomyces blakesleeanus (strain ATCC 8743b / DSM 1359 / FGSC 10004 / NBRC 33097 / NRRL 1555)</name>
    <dbReference type="NCBI Taxonomy" id="763407"/>
    <lineage>
        <taxon>Eukaryota</taxon>
        <taxon>Fungi</taxon>
        <taxon>Fungi incertae sedis</taxon>
        <taxon>Mucoromycota</taxon>
        <taxon>Mucoromycotina</taxon>
        <taxon>Mucoromycetes</taxon>
        <taxon>Mucorales</taxon>
        <taxon>Phycomycetaceae</taxon>
        <taxon>Phycomyces</taxon>
    </lineage>
</organism>
<dbReference type="GeneID" id="28991691"/>
<dbReference type="VEuPathDB" id="FungiDB:PHYBLDRAFT_142345"/>
<dbReference type="AlphaFoldDB" id="A0A167NXR9"/>
<gene>
    <name evidence="1" type="ORF">PHYBLDRAFT_142345</name>
</gene>
<protein>
    <recommendedName>
        <fullName evidence="3">Homeodomain-like DNA binding domain-containing transcription factor</fullName>
    </recommendedName>
</protein>
<evidence type="ECO:0000313" key="1">
    <source>
        <dbReference type="EMBL" id="OAD76841.1"/>
    </source>
</evidence>
<accession>A0A167NXR9</accession>
<dbReference type="InParanoid" id="A0A167NXR9"/>
<evidence type="ECO:0008006" key="3">
    <source>
        <dbReference type="Google" id="ProtNLM"/>
    </source>
</evidence>
<evidence type="ECO:0000313" key="2">
    <source>
        <dbReference type="Proteomes" id="UP000077315"/>
    </source>
</evidence>
<dbReference type="EMBL" id="KV440975">
    <property type="protein sequence ID" value="OAD76841.1"/>
    <property type="molecule type" value="Genomic_DNA"/>
</dbReference>
<name>A0A167NXR9_PHYB8</name>
<keyword evidence="2" id="KW-1185">Reference proteome</keyword>
<dbReference type="RefSeq" id="XP_018294881.1">
    <property type="nucleotide sequence ID" value="XM_018430785.1"/>
</dbReference>
<sequence length="81" mass="9172">MSQQINKSISKKQKKLSDYEKGLIIGGALHDISLTTISEKTGIPMTTRDLRQLKNEMKKDRNATLGELVVIQTLGCWIYHI</sequence>
<proteinExistence type="predicted"/>
<reference evidence="2" key="1">
    <citation type="submission" date="2015-06" db="EMBL/GenBank/DDBJ databases">
        <title>Expansion of signal transduction pathways in fungi by whole-genome duplication.</title>
        <authorList>
            <consortium name="DOE Joint Genome Institute"/>
            <person name="Corrochano L.M."/>
            <person name="Kuo A."/>
            <person name="Marcet-Houben M."/>
            <person name="Polaino S."/>
            <person name="Salamov A."/>
            <person name="Villalobos J.M."/>
            <person name="Alvarez M.I."/>
            <person name="Avalos J."/>
            <person name="Benito E.P."/>
            <person name="Benoit I."/>
            <person name="Burger G."/>
            <person name="Camino L.P."/>
            <person name="Canovas D."/>
            <person name="Cerda-Olmedo E."/>
            <person name="Cheng J.-F."/>
            <person name="Dominguez A."/>
            <person name="Elias M."/>
            <person name="Eslava A.P."/>
            <person name="Glaser F."/>
            <person name="Grimwood J."/>
            <person name="Gutierrez G."/>
            <person name="Heitman J."/>
            <person name="Henrissat B."/>
            <person name="Iturriaga E.A."/>
            <person name="Lang B.F."/>
            <person name="Lavin J.L."/>
            <person name="Lee S."/>
            <person name="Li W."/>
            <person name="Lindquist E."/>
            <person name="Lopez-Garcia S."/>
            <person name="Luque E.M."/>
            <person name="Marcos A.T."/>
            <person name="Martin J."/>
            <person name="McCluskey K."/>
            <person name="Medina H.R."/>
            <person name="Miralles-Duran A."/>
            <person name="Miyazaki A."/>
            <person name="Munoz-Torres E."/>
            <person name="Oguiza J.A."/>
            <person name="Ohm R."/>
            <person name="Olmedo M."/>
            <person name="Orejas M."/>
            <person name="Ortiz-Castellanos L."/>
            <person name="Pisabarro A.G."/>
            <person name="Rodriguez-Romero J."/>
            <person name="Ruiz-Herrera J."/>
            <person name="Ruiz-Vazquez R."/>
            <person name="Sanz C."/>
            <person name="Schackwitz W."/>
            <person name="Schmutz J."/>
            <person name="Shahriari M."/>
            <person name="Shelest E."/>
            <person name="Silva-Franco F."/>
            <person name="Soanes D."/>
            <person name="Syed K."/>
            <person name="Tagua V.G."/>
            <person name="Talbot N.J."/>
            <person name="Thon M."/>
            <person name="De vries R.P."/>
            <person name="Wiebenga A."/>
            <person name="Yadav J.S."/>
            <person name="Braun E.L."/>
            <person name="Baker S."/>
            <person name="Garre V."/>
            <person name="Horwitz B."/>
            <person name="Torres-Martinez S."/>
            <person name="Idnurm A."/>
            <person name="Herrera-Estrella A."/>
            <person name="Gabaldon T."/>
            <person name="Grigoriev I.V."/>
        </authorList>
    </citation>
    <scope>NUCLEOTIDE SEQUENCE [LARGE SCALE GENOMIC DNA]</scope>
    <source>
        <strain evidence="2">NRRL 1555(-)</strain>
    </source>
</reference>
<dbReference type="Proteomes" id="UP000077315">
    <property type="component" value="Unassembled WGS sequence"/>
</dbReference>